<protein>
    <submittedName>
        <fullName evidence="1">Uncharacterized protein</fullName>
    </submittedName>
</protein>
<dbReference type="Proteomes" id="UP001305174">
    <property type="component" value="Segment"/>
</dbReference>
<dbReference type="EMBL" id="OR575930">
    <property type="protein sequence ID" value="WOZ57446.1"/>
    <property type="molecule type" value="Genomic_DNA"/>
</dbReference>
<evidence type="ECO:0000313" key="1">
    <source>
        <dbReference type="EMBL" id="WOZ57446.1"/>
    </source>
</evidence>
<proteinExistence type="predicted"/>
<name>A0AAX4G6D8_9CAUD</name>
<reference evidence="2" key="1">
    <citation type="submission" date="2024-05" db="EMBL/GenBank/DDBJ databases">
        <authorList>
            <person name="Tikunov A.Y."/>
            <person name="Morozova V.V."/>
            <person name="Kozlova Y.N."/>
            <person name="Tikunova N.V."/>
            <person name="Babkin I.V."/>
        </authorList>
    </citation>
    <scope>NUCLEOTIDE SEQUENCE [LARGE SCALE GENOMIC DNA]</scope>
</reference>
<accession>A0AAX4G6D8</accession>
<sequence length="70" mass="8259">MHRDAVEYPKKGEWLAPNSECHALYQEWKKNPNARHIKSGPPTTKMKLDALIAKLDKEFEKWRENNGNRI</sequence>
<keyword evidence="2" id="KW-1185">Reference proteome</keyword>
<evidence type="ECO:0000313" key="2">
    <source>
        <dbReference type="Proteomes" id="UP001305174"/>
    </source>
</evidence>
<organism evidence="1 2">
    <name type="scientific">Pseudomonas phage vB_PseuGesM_254</name>
    <dbReference type="NCBI Taxonomy" id="3092638"/>
    <lineage>
        <taxon>Viruses</taxon>
        <taxon>Duplodnaviria</taxon>
        <taxon>Heunggongvirae</taxon>
        <taxon>Uroviricota</taxon>
        <taxon>Caudoviricetes</taxon>
        <taxon>Vandenendeviridae</taxon>
        <taxon>Chemalvirus</taxon>
        <taxon>Chemalvirus PseuGes254</taxon>
    </lineage>
</organism>